<evidence type="ECO:0000313" key="1">
    <source>
        <dbReference type="EMBL" id="NKE73494.1"/>
    </source>
</evidence>
<protein>
    <submittedName>
        <fullName evidence="1">Uncharacterized protein</fullName>
    </submittedName>
</protein>
<dbReference type="Proteomes" id="UP000534783">
    <property type="component" value="Unassembled WGS sequence"/>
</dbReference>
<sequence length="867" mass="97624">MPKTKEAPLQLDIFSLITEAVTLEESPPAQILASPKNEEESPREGKRVELHYLSYPISPCSWTTRFSGPEERAARYTDAVLSLQSIRKRMDDLIKESRERPRPPLAEAWRQIGDQLKALYCNYSGEGGIRLSVDLVRAQLNFVRERLPPVAQRRLILSGIRAVLSAPASPNVETLAESLRCDLDRLCSTDLSAAQVEHFLDRLSTLEKNAEGGLISRKGRKLNSEEGHGAYYSPEVFQHLLRLLQISAINGREVNVLEPNIGKGSLIRPIAYHPGFLTLGLDLNPLSAEVAELTSLVDPDAAAQACLEGSPIPLGRRCGVLRGHAFDLLDLVPNGLFDLLIANPPYVHDIPKKGVEKTFRGLGLSKLPEGISLTAFTRQILPLKLREGGLSLLITSARARSFKRTRHATGQVSHPILILGVSGQPFAEQDADLAPVSLSAYRFDGERITGKEHTEAQCFITLSVYLPAREAHGKHAAWSESEIVALDFRSLPQFVDLVLGPDRWTPVERQLFAPSVRMIRLANLLRLYTQIRENILQRLDLRHQKAKRSFRVVDAERFRKMREEASAKRFQQIGSIGDLHAWVSELESKWDIPLQEEINVQLRKNPLRDLFSARRRVRSTVSETEEVMRRAFDAILAVSDRFYSRFYLLSAILPTTAQSELIMLYGSFNGSAFDARHPALRSVPYPFSLYLLTERELIALLHRFPEEEQKAVISKIGQRRRRLKRSVPLFNELSQVAEIQLAEQLGAPWRQDLLEGVIPPVRKTQAVTKSSNLLAREIGRLLHHLARQNPARLKNVNDALAPIDPCAAQERYDDYLRQFASVRISDRRIKNLIEKTEGLIKTLERTEEVLSGSEPAAKRKIRLSPAS</sequence>
<evidence type="ECO:0000313" key="2">
    <source>
        <dbReference type="Proteomes" id="UP000534783"/>
    </source>
</evidence>
<accession>A0A7X6IDK0</accession>
<dbReference type="SUPFAM" id="SSF53335">
    <property type="entry name" value="S-adenosyl-L-methionine-dependent methyltransferases"/>
    <property type="match status" value="1"/>
</dbReference>
<reference evidence="1 2" key="1">
    <citation type="journal article" date="2020" name="Nature">
        <title>Bacterial chemolithoautotrophy via manganese oxidation.</title>
        <authorList>
            <person name="Yu H."/>
            <person name="Leadbetter J.R."/>
        </authorList>
    </citation>
    <scope>NUCLEOTIDE SEQUENCE [LARGE SCALE GENOMIC DNA]</scope>
    <source>
        <strain evidence="1 2">Mn-1</strain>
    </source>
</reference>
<dbReference type="GO" id="GO:0032259">
    <property type="term" value="P:methylation"/>
    <property type="evidence" value="ECO:0007669"/>
    <property type="project" value="InterPro"/>
</dbReference>
<dbReference type="AlphaFoldDB" id="A0A7X6IDK0"/>
<dbReference type="EMBL" id="VTOW01000007">
    <property type="protein sequence ID" value="NKE73494.1"/>
    <property type="molecule type" value="Genomic_DNA"/>
</dbReference>
<comment type="caution">
    <text evidence="1">The sequence shown here is derived from an EMBL/GenBank/DDBJ whole genome shotgun (WGS) entry which is preliminary data.</text>
</comment>
<dbReference type="PROSITE" id="PS00092">
    <property type="entry name" value="N6_MTASE"/>
    <property type="match status" value="1"/>
</dbReference>
<dbReference type="GO" id="GO:0003676">
    <property type="term" value="F:nucleic acid binding"/>
    <property type="evidence" value="ECO:0007669"/>
    <property type="project" value="InterPro"/>
</dbReference>
<dbReference type="Gene3D" id="3.40.50.150">
    <property type="entry name" value="Vaccinia Virus protein VP39"/>
    <property type="match status" value="1"/>
</dbReference>
<dbReference type="RefSeq" id="WP_168063451.1">
    <property type="nucleotide sequence ID" value="NZ_VTOW01000007.1"/>
</dbReference>
<keyword evidence="2" id="KW-1185">Reference proteome</keyword>
<gene>
    <name evidence="1" type="ORF">MNODULE_22290</name>
</gene>
<dbReference type="GO" id="GO:0008168">
    <property type="term" value="F:methyltransferase activity"/>
    <property type="evidence" value="ECO:0007669"/>
    <property type="project" value="InterPro"/>
</dbReference>
<dbReference type="InterPro" id="IPR002052">
    <property type="entry name" value="DNA_methylase_N6_adenine_CS"/>
</dbReference>
<dbReference type="InterPro" id="IPR029063">
    <property type="entry name" value="SAM-dependent_MTases_sf"/>
</dbReference>
<organism evidence="1 2">
    <name type="scientific">Candidatus Manganitrophus noduliformans</name>
    <dbReference type="NCBI Taxonomy" id="2606439"/>
    <lineage>
        <taxon>Bacteria</taxon>
        <taxon>Pseudomonadati</taxon>
        <taxon>Nitrospirota</taxon>
        <taxon>Nitrospiria</taxon>
        <taxon>Candidatus Troglogloeales</taxon>
        <taxon>Candidatus Manganitrophaceae</taxon>
        <taxon>Candidatus Manganitrophus</taxon>
    </lineage>
</organism>
<name>A0A7X6IDK0_9BACT</name>
<proteinExistence type="predicted"/>